<accession>A0A164DM44</accession>
<proteinExistence type="predicted"/>
<dbReference type="Proteomes" id="UP000076858">
    <property type="component" value="Unassembled WGS sequence"/>
</dbReference>
<comment type="caution">
    <text evidence="1">The sequence shown here is derived from an EMBL/GenBank/DDBJ whole genome shotgun (WGS) entry which is preliminary data.</text>
</comment>
<protein>
    <submittedName>
        <fullName evidence="1">Uncharacterized protein</fullName>
    </submittedName>
</protein>
<gene>
    <name evidence="1" type="ORF">APZ42_010016</name>
</gene>
<sequence length="96" mass="10792">PKRKETKARRRNDKFIVEGSRRSSRLQARLKVVDCFESDVPSAIVDNKIQRELPIVLCTLCKSTGTSPKNMTYPAFAVPAASTLLNRDMGNELARK</sequence>
<name>A0A164DM44_9CRUS</name>
<organism evidence="1 2">
    <name type="scientific">Daphnia magna</name>
    <dbReference type="NCBI Taxonomy" id="35525"/>
    <lineage>
        <taxon>Eukaryota</taxon>
        <taxon>Metazoa</taxon>
        <taxon>Ecdysozoa</taxon>
        <taxon>Arthropoda</taxon>
        <taxon>Crustacea</taxon>
        <taxon>Branchiopoda</taxon>
        <taxon>Diplostraca</taxon>
        <taxon>Cladocera</taxon>
        <taxon>Anomopoda</taxon>
        <taxon>Daphniidae</taxon>
        <taxon>Daphnia</taxon>
    </lineage>
</organism>
<evidence type="ECO:0000313" key="1">
    <source>
        <dbReference type="EMBL" id="KZR95926.1"/>
    </source>
</evidence>
<reference evidence="1 2" key="1">
    <citation type="submission" date="2016-03" db="EMBL/GenBank/DDBJ databases">
        <title>EvidentialGene: Evidence-directed Construction of Genes on Genomes.</title>
        <authorList>
            <person name="Gilbert D.G."/>
            <person name="Choi J.-H."/>
            <person name="Mockaitis K."/>
            <person name="Colbourne J."/>
            <person name="Pfrender M."/>
        </authorList>
    </citation>
    <scope>NUCLEOTIDE SEQUENCE [LARGE SCALE GENOMIC DNA]</scope>
    <source>
        <strain evidence="1 2">Xinb3</strain>
        <tissue evidence="1">Complete organism</tissue>
    </source>
</reference>
<dbReference type="AlphaFoldDB" id="A0A164DM44"/>
<feature type="non-terminal residue" evidence="1">
    <location>
        <position position="1"/>
    </location>
</feature>
<keyword evidence="2" id="KW-1185">Reference proteome</keyword>
<evidence type="ECO:0000313" key="2">
    <source>
        <dbReference type="Proteomes" id="UP000076858"/>
    </source>
</evidence>
<dbReference type="EMBL" id="LRGB01026716">
    <property type="protein sequence ID" value="KZR95926.1"/>
    <property type="molecule type" value="Genomic_DNA"/>
</dbReference>